<reference evidence="1" key="1">
    <citation type="submission" date="2021-02" db="EMBL/GenBank/DDBJ databases">
        <authorList>
            <consortium name="DOE Joint Genome Institute"/>
            <person name="Ahrendt S."/>
            <person name="Looney B.P."/>
            <person name="Miyauchi S."/>
            <person name="Morin E."/>
            <person name="Drula E."/>
            <person name="Courty P.E."/>
            <person name="Chicoki N."/>
            <person name="Fauchery L."/>
            <person name="Kohler A."/>
            <person name="Kuo A."/>
            <person name="Labutti K."/>
            <person name="Pangilinan J."/>
            <person name="Lipzen A."/>
            <person name="Riley R."/>
            <person name="Andreopoulos W."/>
            <person name="He G."/>
            <person name="Johnson J."/>
            <person name="Barry K.W."/>
            <person name="Grigoriev I.V."/>
            <person name="Nagy L."/>
            <person name="Hibbett D."/>
            <person name="Henrissat B."/>
            <person name="Matheny P.B."/>
            <person name="Labbe J."/>
            <person name="Martin F."/>
        </authorList>
    </citation>
    <scope>NUCLEOTIDE SEQUENCE</scope>
    <source>
        <strain evidence="1">FP105234-sp</strain>
    </source>
</reference>
<proteinExistence type="predicted"/>
<evidence type="ECO:0000313" key="2">
    <source>
        <dbReference type="Proteomes" id="UP000814033"/>
    </source>
</evidence>
<keyword evidence="2" id="KW-1185">Reference proteome</keyword>
<comment type="caution">
    <text evidence="1">The sequence shown here is derived from an EMBL/GenBank/DDBJ whole genome shotgun (WGS) entry which is preliminary data.</text>
</comment>
<dbReference type="Proteomes" id="UP000814033">
    <property type="component" value="Unassembled WGS sequence"/>
</dbReference>
<name>A0ACB8RW84_9AGAM</name>
<dbReference type="EMBL" id="MU275892">
    <property type="protein sequence ID" value="KAI0048081.1"/>
    <property type="molecule type" value="Genomic_DNA"/>
</dbReference>
<gene>
    <name evidence="1" type="ORF">FA95DRAFT_1123171</name>
</gene>
<evidence type="ECO:0000313" key="1">
    <source>
        <dbReference type="EMBL" id="KAI0048081.1"/>
    </source>
</evidence>
<accession>A0ACB8RW84</accession>
<organism evidence="1 2">
    <name type="scientific">Auriscalpium vulgare</name>
    <dbReference type="NCBI Taxonomy" id="40419"/>
    <lineage>
        <taxon>Eukaryota</taxon>
        <taxon>Fungi</taxon>
        <taxon>Dikarya</taxon>
        <taxon>Basidiomycota</taxon>
        <taxon>Agaricomycotina</taxon>
        <taxon>Agaricomycetes</taxon>
        <taxon>Russulales</taxon>
        <taxon>Auriscalpiaceae</taxon>
        <taxon>Auriscalpium</taxon>
    </lineage>
</organism>
<protein>
    <submittedName>
        <fullName evidence="1">Uncharacterized protein</fullName>
    </submittedName>
</protein>
<reference evidence="1" key="2">
    <citation type="journal article" date="2022" name="New Phytol.">
        <title>Evolutionary transition to the ectomycorrhizal habit in the genomes of a hyperdiverse lineage of mushroom-forming fungi.</title>
        <authorList>
            <person name="Looney B."/>
            <person name="Miyauchi S."/>
            <person name="Morin E."/>
            <person name="Drula E."/>
            <person name="Courty P.E."/>
            <person name="Kohler A."/>
            <person name="Kuo A."/>
            <person name="LaButti K."/>
            <person name="Pangilinan J."/>
            <person name="Lipzen A."/>
            <person name="Riley R."/>
            <person name="Andreopoulos W."/>
            <person name="He G."/>
            <person name="Johnson J."/>
            <person name="Nolan M."/>
            <person name="Tritt A."/>
            <person name="Barry K.W."/>
            <person name="Grigoriev I.V."/>
            <person name="Nagy L.G."/>
            <person name="Hibbett D."/>
            <person name="Henrissat B."/>
            <person name="Matheny P.B."/>
            <person name="Labbe J."/>
            <person name="Martin F.M."/>
        </authorList>
    </citation>
    <scope>NUCLEOTIDE SEQUENCE</scope>
    <source>
        <strain evidence="1">FP105234-sp</strain>
    </source>
</reference>
<sequence length="164" mass="18147">MASKCVGDFARAEGGNTLLRAQGRSIAITRVPQRRLMAPVRMLMHCIAETHSSLSLREGTDGPPHAVLSFYQYSQCTDRKKALCIGVNYTDCEEPHRLRGCVADTCRMARKKFVCGRRGCKEVFSRMDAVRRHQKNPNARCAAHGKFPDGTPDVQARGCPSSHG</sequence>